<reference evidence="2" key="1">
    <citation type="submission" date="2013-06" db="EMBL/GenBank/DDBJ databases">
        <authorList>
            <person name="Zhao Q."/>
        </authorList>
    </citation>
    <scope>NUCLEOTIDE SEQUENCE</scope>
    <source>
        <strain evidence="2">cv. W1943</strain>
    </source>
</reference>
<accession>A0A0E0QI12</accession>
<dbReference type="Gramene" id="ORUFI08G13800.1">
    <property type="protein sequence ID" value="ORUFI08G13800.1"/>
    <property type="gene ID" value="ORUFI08G13800"/>
</dbReference>
<name>A0A0E0QI12_ORYRU</name>
<organism evidence="1 2">
    <name type="scientific">Oryza rufipogon</name>
    <name type="common">Brownbeard rice</name>
    <name type="synonym">Asian wild rice</name>
    <dbReference type="NCBI Taxonomy" id="4529"/>
    <lineage>
        <taxon>Eukaryota</taxon>
        <taxon>Viridiplantae</taxon>
        <taxon>Streptophyta</taxon>
        <taxon>Embryophyta</taxon>
        <taxon>Tracheophyta</taxon>
        <taxon>Spermatophyta</taxon>
        <taxon>Magnoliopsida</taxon>
        <taxon>Liliopsida</taxon>
        <taxon>Poales</taxon>
        <taxon>Poaceae</taxon>
        <taxon>BOP clade</taxon>
        <taxon>Oryzoideae</taxon>
        <taxon>Oryzeae</taxon>
        <taxon>Oryzinae</taxon>
        <taxon>Oryza</taxon>
    </lineage>
</organism>
<dbReference type="EnsemblPlants" id="ORUFI08G13800.1">
    <property type="protein sequence ID" value="ORUFI08G13800.1"/>
    <property type="gene ID" value="ORUFI08G13800"/>
</dbReference>
<sequence>MATRAMGGRSDGGMGGGWSRWCNKECGGGDPPTPLSHIQPPGDLLKCLQAKFYYRKWI</sequence>
<evidence type="ECO:0000313" key="2">
    <source>
        <dbReference type="Proteomes" id="UP000008022"/>
    </source>
</evidence>
<dbReference type="AlphaFoldDB" id="A0A0E0QI12"/>
<keyword evidence="2" id="KW-1185">Reference proteome</keyword>
<protein>
    <submittedName>
        <fullName evidence="1">Uncharacterized protein</fullName>
    </submittedName>
</protein>
<evidence type="ECO:0000313" key="1">
    <source>
        <dbReference type="EnsemblPlants" id="ORUFI08G13800.1"/>
    </source>
</evidence>
<dbReference type="HOGENOM" id="CLU_2982436_0_0_1"/>
<reference evidence="1" key="2">
    <citation type="submission" date="2015-06" db="UniProtKB">
        <authorList>
            <consortium name="EnsemblPlants"/>
        </authorList>
    </citation>
    <scope>IDENTIFICATION</scope>
</reference>
<proteinExistence type="predicted"/>
<dbReference type="Proteomes" id="UP000008022">
    <property type="component" value="Unassembled WGS sequence"/>
</dbReference>